<name>A0ABP8H8X5_9BACT</name>
<feature type="domain" description="Cytochrome c" evidence="6">
    <location>
        <begin position="89"/>
        <end position="180"/>
    </location>
</feature>
<feature type="domain" description="Cytochrome c" evidence="6">
    <location>
        <begin position="282"/>
        <end position="457"/>
    </location>
</feature>
<keyword evidence="2 4" id="KW-0479">Metal-binding</keyword>
<keyword evidence="3 4" id="KW-0408">Iron</keyword>
<protein>
    <recommendedName>
        <fullName evidence="6">Cytochrome c domain-containing protein</fullName>
    </recommendedName>
</protein>
<evidence type="ECO:0000256" key="4">
    <source>
        <dbReference type="PROSITE-ProRule" id="PRU00433"/>
    </source>
</evidence>
<gene>
    <name evidence="7" type="ORF">GCM10023184_30780</name>
</gene>
<evidence type="ECO:0000256" key="3">
    <source>
        <dbReference type="ARBA" id="ARBA00023004"/>
    </source>
</evidence>
<evidence type="ECO:0000256" key="2">
    <source>
        <dbReference type="ARBA" id="ARBA00022723"/>
    </source>
</evidence>
<dbReference type="SUPFAM" id="SSF46626">
    <property type="entry name" value="Cytochrome c"/>
    <property type="match status" value="1"/>
</dbReference>
<reference evidence="8" key="1">
    <citation type="journal article" date="2019" name="Int. J. Syst. Evol. Microbiol.">
        <title>The Global Catalogue of Microorganisms (GCM) 10K type strain sequencing project: providing services to taxonomists for standard genome sequencing and annotation.</title>
        <authorList>
            <consortium name="The Broad Institute Genomics Platform"/>
            <consortium name="The Broad Institute Genome Sequencing Center for Infectious Disease"/>
            <person name="Wu L."/>
            <person name="Ma J."/>
        </authorList>
    </citation>
    <scope>NUCLEOTIDE SEQUENCE [LARGE SCALE GENOMIC DNA]</scope>
    <source>
        <strain evidence="8">JCM 17919</strain>
    </source>
</reference>
<dbReference type="InterPro" id="IPR009056">
    <property type="entry name" value="Cyt_c-like_dom"/>
</dbReference>
<evidence type="ECO:0000313" key="8">
    <source>
        <dbReference type="Proteomes" id="UP001501725"/>
    </source>
</evidence>
<sequence length="457" mass="50790">MKKILLFSVLCSTLLAFRFFGTEDKPVPIPPSKQRTGDARKGFDYLVNGDYVRSGLPLNVFRMGYLNYDSSLLTRTGLNANMPYDFTALTASNGEVIVAPNCLQCHAMPFDGKLVMGLGNAGIDFTNARGMTPQRIAMLENWIKKTSPKQYEASATFLTVTKAISPQLIADVRGVNLADHLAALLVAHRDPVTFKWNDSAQLEKNHAVVPTDTPPWWLLKKKNAMFYNGFGRGDFGRFLMASNLLTTGDTAESRQVDTHMPDLLAYIYSLQAPKYPKAIDKPLAAKGKAIFQQNCSGCHGTYDGKGSYPNLLIPGSIIGTDSLLYASNYSTPQFVGWFNQSWFTQGDHPARLEPFAGYIAPPLDGIWVTAPYLHNASVPTLEGVLNSKARPRYWSRNFKRPQYNYESPGWVYKIEEKGGKPEIYNTDLPGYGNGGHTFGDHLTDAQRRAVLEYLKTL</sequence>
<proteinExistence type="predicted"/>
<feature type="chain" id="PRO_5045636929" description="Cytochrome c domain-containing protein" evidence="5">
    <location>
        <begin position="19"/>
        <end position="457"/>
    </location>
</feature>
<evidence type="ECO:0000256" key="5">
    <source>
        <dbReference type="SAM" id="SignalP"/>
    </source>
</evidence>
<dbReference type="Gene3D" id="1.10.760.10">
    <property type="entry name" value="Cytochrome c-like domain"/>
    <property type="match status" value="1"/>
</dbReference>
<accession>A0ABP8H8X5</accession>
<dbReference type="InterPro" id="IPR036909">
    <property type="entry name" value="Cyt_c-like_dom_sf"/>
</dbReference>
<organism evidence="7 8">
    <name type="scientific">Flaviaesturariibacter amylovorans</name>
    <dbReference type="NCBI Taxonomy" id="1084520"/>
    <lineage>
        <taxon>Bacteria</taxon>
        <taxon>Pseudomonadati</taxon>
        <taxon>Bacteroidota</taxon>
        <taxon>Chitinophagia</taxon>
        <taxon>Chitinophagales</taxon>
        <taxon>Chitinophagaceae</taxon>
        <taxon>Flaviaestuariibacter</taxon>
    </lineage>
</organism>
<dbReference type="EMBL" id="BAABGY010000008">
    <property type="protein sequence ID" value="GAA4335746.1"/>
    <property type="molecule type" value="Genomic_DNA"/>
</dbReference>
<keyword evidence="1 4" id="KW-0349">Heme</keyword>
<dbReference type="InterPro" id="IPR051395">
    <property type="entry name" value="Cytochrome_c_Peroxidase/MauG"/>
</dbReference>
<dbReference type="PROSITE" id="PS51007">
    <property type="entry name" value="CYTC"/>
    <property type="match status" value="2"/>
</dbReference>
<dbReference type="Proteomes" id="UP001501725">
    <property type="component" value="Unassembled WGS sequence"/>
</dbReference>
<keyword evidence="5" id="KW-0732">Signal</keyword>
<evidence type="ECO:0000256" key="1">
    <source>
        <dbReference type="ARBA" id="ARBA00022617"/>
    </source>
</evidence>
<dbReference type="PANTHER" id="PTHR30600:SF9">
    <property type="entry name" value="BLR7738 PROTEIN"/>
    <property type="match status" value="1"/>
</dbReference>
<dbReference type="Pfam" id="PF21419">
    <property type="entry name" value="RoxA-like_Cyt-c"/>
    <property type="match status" value="1"/>
</dbReference>
<feature type="signal peptide" evidence="5">
    <location>
        <begin position="1"/>
        <end position="18"/>
    </location>
</feature>
<evidence type="ECO:0000313" key="7">
    <source>
        <dbReference type="EMBL" id="GAA4335746.1"/>
    </source>
</evidence>
<dbReference type="RefSeq" id="WP_345256643.1">
    <property type="nucleotide sequence ID" value="NZ_BAABGY010000008.1"/>
</dbReference>
<comment type="caution">
    <text evidence="7">The sequence shown here is derived from an EMBL/GenBank/DDBJ whole genome shotgun (WGS) entry which is preliminary data.</text>
</comment>
<dbReference type="Pfam" id="PF00034">
    <property type="entry name" value="Cytochrom_C"/>
    <property type="match status" value="1"/>
</dbReference>
<keyword evidence="8" id="KW-1185">Reference proteome</keyword>
<dbReference type="PANTHER" id="PTHR30600">
    <property type="entry name" value="CYTOCHROME C PEROXIDASE-RELATED"/>
    <property type="match status" value="1"/>
</dbReference>
<evidence type="ECO:0000259" key="6">
    <source>
        <dbReference type="PROSITE" id="PS51007"/>
    </source>
</evidence>